<proteinExistence type="predicted"/>
<dbReference type="WBParaSite" id="SRDH1_65330.1">
    <property type="protein sequence ID" value="SRDH1_65330.1"/>
    <property type="gene ID" value="SRDH1_65330"/>
</dbReference>
<evidence type="ECO:0000313" key="2">
    <source>
        <dbReference type="WBParaSite" id="SRDH1_65330.1"/>
    </source>
</evidence>
<sequence>MKISTESLVLTSGAYRHHDGDWKSTFEFNPSDCLVFADWHCSLFICDSPASYYLVGLLQEKHLNLTALSVGSNDSWLFIATPESITGIEKNHGNIVSADISVVQVASDGHNVYCLKGETVTLLKVSNFGNTIAVDRPLSLTIKIKSISCGLGFLLCLTFSGQVFSQGIGR</sequence>
<organism evidence="1 2">
    <name type="scientific">Schistosoma rodhaini</name>
    <dbReference type="NCBI Taxonomy" id="6188"/>
    <lineage>
        <taxon>Eukaryota</taxon>
        <taxon>Metazoa</taxon>
        <taxon>Spiralia</taxon>
        <taxon>Lophotrochozoa</taxon>
        <taxon>Platyhelminthes</taxon>
        <taxon>Trematoda</taxon>
        <taxon>Digenea</taxon>
        <taxon>Strigeidida</taxon>
        <taxon>Schistosomatoidea</taxon>
        <taxon>Schistosomatidae</taxon>
        <taxon>Schistosoma</taxon>
    </lineage>
</organism>
<reference evidence="2" key="2">
    <citation type="submission" date="2023-11" db="UniProtKB">
        <authorList>
            <consortium name="WormBaseParasite"/>
        </authorList>
    </citation>
    <scope>IDENTIFICATION</scope>
</reference>
<dbReference type="AlphaFoldDB" id="A0AA85FTM2"/>
<reference evidence="1" key="1">
    <citation type="submission" date="2022-06" db="EMBL/GenBank/DDBJ databases">
        <authorList>
            <person name="Berger JAMES D."/>
            <person name="Berger JAMES D."/>
        </authorList>
    </citation>
    <scope>NUCLEOTIDE SEQUENCE [LARGE SCALE GENOMIC DNA]</scope>
</reference>
<accession>A0AA85FTM2</accession>
<name>A0AA85FTM2_9TREM</name>
<evidence type="ECO:0000313" key="1">
    <source>
        <dbReference type="Proteomes" id="UP000050792"/>
    </source>
</evidence>
<dbReference type="SUPFAM" id="SSF50985">
    <property type="entry name" value="RCC1/BLIP-II"/>
    <property type="match status" value="1"/>
</dbReference>
<keyword evidence="1" id="KW-1185">Reference proteome</keyword>
<dbReference type="Proteomes" id="UP000050792">
    <property type="component" value="Unassembled WGS sequence"/>
</dbReference>
<protein>
    <submittedName>
        <fullName evidence="2">Uncharacterized protein</fullName>
    </submittedName>
</protein>
<dbReference type="InterPro" id="IPR009091">
    <property type="entry name" value="RCC1/BLIP-II"/>
</dbReference>